<proteinExistence type="predicted"/>
<feature type="domain" description="S-Me-THD N-terminal" evidence="1">
    <location>
        <begin position="9"/>
        <end position="163"/>
    </location>
</feature>
<dbReference type="InterPro" id="IPR027479">
    <property type="entry name" value="S-Me-THD_N_sf"/>
</dbReference>
<evidence type="ECO:0000259" key="1">
    <source>
        <dbReference type="Pfam" id="PF06032"/>
    </source>
</evidence>
<dbReference type="Gene3D" id="3.40.1610.10">
    <property type="entry name" value="CV3147-like domain"/>
    <property type="match status" value="1"/>
</dbReference>
<evidence type="ECO:0000313" key="3">
    <source>
        <dbReference type="EMBL" id="NUU63841.1"/>
    </source>
</evidence>
<organism evidence="3 4">
    <name type="scientific">Paenibacillus agri</name>
    <dbReference type="NCBI Taxonomy" id="2744309"/>
    <lineage>
        <taxon>Bacteria</taxon>
        <taxon>Bacillati</taxon>
        <taxon>Bacillota</taxon>
        <taxon>Bacilli</taxon>
        <taxon>Bacillales</taxon>
        <taxon>Paenibacillaceae</taxon>
        <taxon>Paenibacillus</taxon>
    </lineage>
</organism>
<comment type="caution">
    <text evidence="3">The sequence shown here is derived from an EMBL/GenBank/DDBJ whole genome shotgun (WGS) entry which is preliminary data.</text>
</comment>
<accession>A0A850F1B6</accession>
<dbReference type="InterPro" id="IPR010318">
    <property type="entry name" value="S-Me-THD_N"/>
</dbReference>
<dbReference type="Gene3D" id="2.40.390.10">
    <property type="entry name" value="CV3147-like"/>
    <property type="match status" value="1"/>
</dbReference>
<dbReference type="EMBL" id="JABWCS010000220">
    <property type="protein sequence ID" value="NUU63841.1"/>
    <property type="molecule type" value="Genomic_DNA"/>
</dbReference>
<sequence>MGWRITGEQLAHIGLGANLLSSGGGGDTYTFQALALSVIDHQRGIEVISFGELGAEDYVVIIGATGSAALCEEMIPSGQEVITALRAYEERLGRRATAVMPLNIGGANALIPLILAAQCGLPVVDGDGMSRTFPELHMSSLHLAGVQGNSLAMTSVSGETVYLAEPDNILLSQLVMQTTQDMGGVAYFAGLGVSGQALSTAIIPNTLSTSCELGRIAHEANDVPQCLSDFHACFSNSIYGRPQVLIRGKIYGVLRQFVDGLVEGSFHIAGTGRYEGAALEIRYKNEYLSARRGDSYVCLTPDLLLVLDEERLSPCMVDEIEEGITVTVMGIPAPNVLRTGELLSYIGPEASGIMEPYTPVELLAGKGWLE</sequence>
<dbReference type="Pfam" id="PF20906">
    <property type="entry name" value="S-Me-THD_C"/>
    <property type="match status" value="1"/>
</dbReference>
<gene>
    <name evidence="3" type="ORF">HPT30_26150</name>
</gene>
<reference evidence="3" key="1">
    <citation type="submission" date="2020-06" db="EMBL/GenBank/DDBJ databases">
        <title>Paenibacillus sp. nov., isolated from soil.</title>
        <authorList>
            <person name="Seo Y.L."/>
        </authorList>
    </citation>
    <scope>NUCLEOTIDE SEQUENCE [LARGE SCALE GENOMIC DNA]</scope>
    <source>
        <strain evidence="3">JW14</strain>
    </source>
</reference>
<dbReference type="Pfam" id="PF06032">
    <property type="entry name" value="S-Me-THD_N"/>
    <property type="match status" value="1"/>
</dbReference>
<keyword evidence="4" id="KW-1185">Reference proteome</keyword>
<protein>
    <submittedName>
        <fullName evidence="3">DUF917 domain-containing protein</fullName>
    </submittedName>
</protein>
<evidence type="ECO:0000259" key="2">
    <source>
        <dbReference type="Pfam" id="PF20906"/>
    </source>
</evidence>
<name>A0A850F1B6_9BACL</name>
<dbReference type="Proteomes" id="UP000564806">
    <property type="component" value="Unassembled WGS sequence"/>
</dbReference>
<dbReference type="InterPro" id="IPR048350">
    <property type="entry name" value="S-Me-THD-like_C"/>
</dbReference>
<dbReference type="SUPFAM" id="SSF160991">
    <property type="entry name" value="CV3147-like"/>
    <property type="match status" value="1"/>
</dbReference>
<feature type="domain" description="S-Me-THD-like C-terminal" evidence="2">
    <location>
        <begin position="171"/>
        <end position="360"/>
    </location>
</feature>
<dbReference type="InterPro" id="IPR024071">
    <property type="entry name" value="S-Me-THD_C_sf"/>
</dbReference>
<evidence type="ECO:0000313" key="4">
    <source>
        <dbReference type="Proteomes" id="UP000564806"/>
    </source>
</evidence>
<dbReference type="AlphaFoldDB" id="A0A850F1B6"/>
<dbReference type="RefSeq" id="WP_175374215.1">
    <property type="nucleotide sequence ID" value="NZ_JABWCS010000220.1"/>
</dbReference>